<evidence type="ECO:0000313" key="8">
    <source>
        <dbReference type="Proteomes" id="UP001609219"/>
    </source>
</evidence>
<proteinExistence type="inferred from homology"/>
<organism evidence="6 7">
    <name type="scientific">Antrihabitans spumae</name>
    <dbReference type="NCBI Taxonomy" id="3373370"/>
    <lineage>
        <taxon>Bacteria</taxon>
        <taxon>Bacillati</taxon>
        <taxon>Actinomycetota</taxon>
        <taxon>Actinomycetes</taxon>
        <taxon>Mycobacteriales</taxon>
        <taxon>Nocardiaceae</taxon>
        <taxon>Antrihabitans</taxon>
    </lineage>
</organism>
<dbReference type="InterPro" id="IPR051052">
    <property type="entry name" value="Diverse_substrate_MTase"/>
</dbReference>
<comment type="caution">
    <text evidence="6">The sequence shown here is derived from an EMBL/GenBank/DDBJ whole genome shotgun (WGS) entry which is preliminary data.</text>
</comment>
<name>A0ABW7KQG6_9NOCA</name>
<dbReference type="Gene3D" id="3.40.50.150">
    <property type="entry name" value="Vaccinia Virus protein VP39"/>
    <property type="match status" value="1"/>
</dbReference>
<dbReference type="Proteomes" id="UP001609176">
    <property type="component" value="Unassembled WGS sequence"/>
</dbReference>
<dbReference type="PANTHER" id="PTHR44942">
    <property type="entry name" value="METHYLTRANSF_11 DOMAIN-CONTAINING PROTEIN"/>
    <property type="match status" value="1"/>
</dbReference>
<comment type="similarity">
    <text evidence="1">Belongs to the methyltransferase superfamily.</text>
</comment>
<keyword evidence="8" id="KW-1185">Reference proteome</keyword>
<accession>A0ABW7KQG6</accession>
<dbReference type="CDD" id="cd02440">
    <property type="entry name" value="AdoMet_MTases"/>
    <property type="match status" value="1"/>
</dbReference>
<evidence type="ECO:0000313" key="6">
    <source>
        <dbReference type="EMBL" id="MFH5244678.1"/>
    </source>
</evidence>
<sequence length="252" mass="28047">MSMRQPAHTDRRRAEAFGRAASDYHRYRPRYPLALITELVGSGHVRVLDVGAGTGIASMQLREAGADVLAVEPDSRMGQVAVANGIDVERSTFEDWLPNGRSFDLVVFAQSFHWVEPKHALEKCATILRDRGRLVLLSNRLTPITPPKQELDEIYSGYLGPELQSPIDAAHNQELLTLIERHGFEVERRHVSERQHYAADAWVNMVSTHSNILTLEHQARADLRLRLAQRIGDAGVEAENNATAVVCTPSSA</sequence>
<evidence type="ECO:0000259" key="4">
    <source>
        <dbReference type="Pfam" id="PF08241"/>
    </source>
</evidence>
<dbReference type="EMBL" id="JBIMSN010000078">
    <property type="protein sequence ID" value="MFH5230420.1"/>
    <property type="molecule type" value="Genomic_DNA"/>
</dbReference>
<gene>
    <name evidence="6" type="ORF">ACHIPV_22785</name>
    <name evidence="5" type="ORF">ACHIRB_17835</name>
</gene>
<dbReference type="InterPro" id="IPR013216">
    <property type="entry name" value="Methyltransf_11"/>
</dbReference>
<dbReference type="GO" id="GO:0032259">
    <property type="term" value="P:methylation"/>
    <property type="evidence" value="ECO:0007669"/>
    <property type="project" value="UniProtKB-KW"/>
</dbReference>
<dbReference type="EC" id="2.1.1.64" evidence="6"/>
<feature type="domain" description="Methyltransferase type 11" evidence="4">
    <location>
        <begin position="48"/>
        <end position="136"/>
    </location>
</feature>
<dbReference type="PANTHER" id="PTHR44942:SF4">
    <property type="entry name" value="METHYLTRANSFERASE TYPE 11 DOMAIN-CONTAINING PROTEIN"/>
    <property type="match status" value="1"/>
</dbReference>
<dbReference type="GO" id="GO:0102208">
    <property type="term" value="F:2-polyprenyl-6-hydroxyphenol methylase activity"/>
    <property type="evidence" value="ECO:0007669"/>
    <property type="project" value="UniProtKB-EC"/>
</dbReference>
<dbReference type="Pfam" id="PF08241">
    <property type="entry name" value="Methyltransf_11"/>
    <property type="match status" value="1"/>
</dbReference>
<evidence type="ECO:0000256" key="1">
    <source>
        <dbReference type="ARBA" id="ARBA00008361"/>
    </source>
</evidence>
<dbReference type="InterPro" id="IPR029063">
    <property type="entry name" value="SAM-dependent_MTases_sf"/>
</dbReference>
<dbReference type="GO" id="GO:0061542">
    <property type="term" value="F:3-demethylubiquinol 3-O-methyltransferase activity"/>
    <property type="evidence" value="ECO:0007669"/>
    <property type="project" value="UniProtKB-EC"/>
</dbReference>
<dbReference type="EC" id="2.1.1.222" evidence="6"/>
<evidence type="ECO:0000256" key="3">
    <source>
        <dbReference type="ARBA" id="ARBA00022679"/>
    </source>
</evidence>
<evidence type="ECO:0000313" key="5">
    <source>
        <dbReference type="EMBL" id="MFH5230420.1"/>
    </source>
</evidence>
<dbReference type="SUPFAM" id="SSF53335">
    <property type="entry name" value="S-adenosyl-L-methionine-dependent methyltransferases"/>
    <property type="match status" value="1"/>
</dbReference>
<keyword evidence="2 6" id="KW-0489">Methyltransferase</keyword>
<reference evidence="7 8" key="1">
    <citation type="submission" date="2024-10" db="EMBL/GenBank/DDBJ databases">
        <authorList>
            <person name="Riesco R."/>
        </authorList>
    </citation>
    <scope>NUCLEOTIDE SEQUENCE [LARGE SCALE GENOMIC DNA]</scope>
    <source>
        <strain evidence="6 7">NCIMB 15448</strain>
        <strain evidence="5 8">NCIMB 15450</strain>
    </source>
</reference>
<dbReference type="EMBL" id="JBIMSP010000048">
    <property type="protein sequence ID" value="MFH5244678.1"/>
    <property type="molecule type" value="Genomic_DNA"/>
</dbReference>
<protein>
    <submittedName>
        <fullName evidence="6">Class I SAM-dependent methyltransferase</fullName>
        <ecNumber evidence="6">2.1.1.222</ecNumber>
        <ecNumber evidence="6">2.1.1.64</ecNumber>
    </submittedName>
</protein>
<evidence type="ECO:0000256" key="2">
    <source>
        <dbReference type="ARBA" id="ARBA00022603"/>
    </source>
</evidence>
<dbReference type="RefSeq" id="WP_395125811.1">
    <property type="nucleotide sequence ID" value="NZ_JBIMSN010000078.1"/>
</dbReference>
<dbReference type="Proteomes" id="UP001609219">
    <property type="component" value="Unassembled WGS sequence"/>
</dbReference>
<evidence type="ECO:0000313" key="7">
    <source>
        <dbReference type="Proteomes" id="UP001609176"/>
    </source>
</evidence>
<keyword evidence="3 6" id="KW-0808">Transferase</keyword>